<evidence type="ECO:0000313" key="2">
    <source>
        <dbReference type="Proteomes" id="UP000005237"/>
    </source>
</evidence>
<organism evidence="1 2">
    <name type="scientific">Caenorhabditis japonica</name>
    <dbReference type="NCBI Taxonomy" id="281687"/>
    <lineage>
        <taxon>Eukaryota</taxon>
        <taxon>Metazoa</taxon>
        <taxon>Ecdysozoa</taxon>
        <taxon>Nematoda</taxon>
        <taxon>Chromadorea</taxon>
        <taxon>Rhabditida</taxon>
        <taxon>Rhabditina</taxon>
        <taxon>Rhabditomorpha</taxon>
        <taxon>Rhabditoidea</taxon>
        <taxon>Rhabditidae</taxon>
        <taxon>Peloderinae</taxon>
        <taxon>Caenorhabditis</taxon>
    </lineage>
</organism>
<keyword evidence="2" id="KW-1185">Reference proteome</keyword>
<protein>
    <submittedName>
        <fullName evidence="1">Uncharacterized protein</fullName>
    </submittedName>
</protein>
<reference evidence="2" key="1">
    <citation type="submission" date="2010-08" db="EMBL/GenBank/DDBJ databases">
        <authorList>
            <consortium name="Caenorhabditis japonica Sequencing Consortium"/>
            <person name="Wilson R.K."/>
        </authorList>
    </citation>
    <scope>NUCLEOTIDE SEQUENCE [LARGE SCALE GENOMIC DNA]</scope>
    <source>
        <strain evidence="2">DF5081</strain>
    </source>
</reference>
<dbReference type="Proteomes" id="UP000005237">
    <property type="component" value="Unassembled WGS sequence"/>
</dbReference>
<proteinExistence type="predicted"/>
<reference evidence="1" key="2">
    <citation type="submission" date="2022-06" db="UniProtKB">
        <authorList>
            <consortium name="EnsemblMetazoa"/>
        </authorList>
    </citation>
    <scope>IDENTIFICATION</scope>
    <source>
        <strain evidence="1">DF5081</strain>
    </source>
</reference>
<sequence length="173" mass="19732">MMRLFFGRRKERGVVRTFAGKTQTRGVQAESFKCVVVVVVVIVPSDGPVSLLYPSLSLSVRFSRFFSSGLSFATGGSQSDLSFFFFFSRRLVAPLIPKRSSFPYIFNISSVRKTSFFNSSAQPFQQKIRLRTTRELKKLGSATFFDYLHRAATKASALQWIQCFVNFIFIRVF</sequence>
<accession>A0A8R1EUY1</accession>
<evidence type="ECO:0000313" key="1">
    <source>
        <dbReference type="EnsemblMetazoa" id="CJA42579.1"/>
    </source>
</evidence>
<name>A0A8R1EUY1_CAEJA</name>
<dbReference type="EnsemblMetazoa" id="CJA42579.1">
    <property type="protein sequence ID" value="CJA42579.1"/>
    <property type="gene ID" value="WBGene00218427"/>
</dbReference>
<dbReference type="AlphaFoldDB" id="A0A8R1EUY1"/>